<evidence type="ECO:0000313" key="3">
    <source>
        <dbReference type="Proteomes" id="UP000477722"/>
    </source>
</evidence>
<keyword evidence="1" id="KW-0472">Membrane</keyword>
<accession>A0A6G4X0U5</accession>
<dbReference type="InterPro" id="IPR010773">
    <property type="entry name" value="Mycophage_PG1_Gp7"/>
</dbReference>
<name>A0A6G4X0U5_9ACTN</name>
<feature type="transmembrane region" description="Helical" evidence="1">
    <location>
        <begin position="45"/>
        <end position="66"/>
    </location>
</feature>
<dbReference type="EMBL" id="JAAKZZ010000203">
    <property type="protein sequence ID" value="NGO70510.1"/>
    <property type="molecule type" value="Genomic_DNA"/>
</dbReference>
<reference evidence="2 3" key="1">
    <citation type="submission" date="2020-02" db="EMBL/GenBank/DDBJ databases">
        <title>Whole-genome analyses of novel actinobacteria.</title>
        <authorList>
            <person name="Sahin N."/>
            <person name="Tatar D."/>
        </authorList>
    </citation>
    <scope>NUCLEOTIDE SEQUENCE [LARGE SCALE GENOMIC DNA]</scope>
    <source>
        <strain evidence="2 3">SB3404</strain>
    </source>
</reference>
<organism evidence="2 3">
    <name type="scientific">Streptomyces boncukensis</name>
    <dbReference type="NCBI Taxonomy" id="2711219"/>
    <lineage>
        <taxon>Bacteria</taxon>
        <taxon>Bacillati</taxon>
        <taxon>Actinomycetota</taxon>
        <taxon>Actinomycetes</taxon>
        <taxon>Kitasatosporales</taxon>
        <taxon>Streptomycetaceae</taxon>
        <taxon>Streptomyces</taxon>
    </lineage>
</organism>
<evidence type="ECO:0000256" key="1">
    <source>
        <dbReference type="SAM" id="Phobius"/>
    </source>
</evidence>
<feature type="transmembrane region" description="Helical" evidence="1">
    <location>
        <begin position="78"/>
        <end position="99"/>
    </location>
</feature>
<gene>
    <name evidence="2" type="ORF">G5C65_19555</name>
</gene>
<dbReference type="Pfam" id="PF07098">
    <property type="entry name" value="DUF1360"/>
    <property type="match status" value="1"/>
</dbReference>
<dbReference type="Proteomes" id="UP000477722">
    <property type="component" value="Unassembled WGS sequence"/>
</dbReference>
<evidence type="ECO:0000313" key="2">
    <source>
        <dbReference type="EMBL" id="NGO70510.1"/>
    </source>
</evidence>
<dbReference type="RefSeq" id="WP_165300175.1">
    <property type="nucleotide sequence ID" value="NZ_JAAKZZ010000203.1"/>
</dbReference>
<comment type="caution">
    <text evidence="2">The sequence shown here is derived from an EMBL/GenBank/DDBJ whole genome shotgun (WGS) entry which is preliminary data.</text>
</comment>
<proteinExistence type="predicted"/>
<keyword evidence="1" id="KW-1133">Transmembrane helix</keyword>
<keyword evidence="3" id="KW-1185">Reference proteome</keyword>
<dbReference type="AlphaFoldDB" id="A0A6G4X0U5"/>
<keyword evidence="1" id="KW-0812">Transmembrane</keyword>
<sequence>MAHQIILALLTLGAIARLTRLVVNDTITAPARDAVDRRAPKSRPWRWLSELLHCPWCASIWIAAATATAHWAWHDTTLFRYVVAALTASHVVALAAAWLDSPPTPRQLVIDPVALDLAVRDRRR</sequence>
<protein>
    <submittedName>
        <fullName evidence="2">DUF1360 domain-containing protein</fullName>
    </submittedName>
</protein>